<dbReference type="HAMAP" id="MF_01021">
    <property type="entry name" value="HisI"/>
    <property type="match status" value="1"/>
</dbReference>
<keyword evidence="7 11" id="KW-0963">Cytoplasm</keyword>
<keyword evidence="14" id="KW-1185">Reference proteome</keyword>
<feature type="binding site" evidence="11">
    <location>
        <position position="96"/>
    </location>
    <ligand>
        <name>Mg(2+)</name>
        <dbReference type="ChEBI" id="CHEBI:18420"/>
    </ligand>
</feature>
<dbReference type="GO" id="GO:0008270">
    <property type="term" value="F:zinc ion binding"/>
    <property type="evidence" value="ECO:0007669"/>
    <property type="project" value="UniProtKB-UniRule"/>
</dbReference>
<keyword evidence="8 11" id="KW-0028">Amino-acid biosynthesis</keyword>
<evidence type="ECO:0000256" key="1">
    <source>
        <dbReference type="ARBA" id="ARBA00000024"/>
    </source>
</evidence>
<evidence type="ECO:0000256" key="7">
    <source>
        <dbReference type="ARBA" id="ARBA00022490"/>
    </source>
</evidence>
<feature type="binding site" evidence="11">
    <location>
        <position position="98"/>
    </location>
    <ligand>
        <name>Mg(2+)</name>
        <dbReference type="ChEBI" id="CHEBI:18420"/>
    </ligand>
</feature>
<dbReference type="AlphaFoldDB" id="A0A2C9D7C6"/>
<feature type="binding site" evidence="11">
    <location>
        <position position="113"/>
    </location>
    <ligand>
        <name>Zn(2+)</name>
        <dbReference type="ChEBI" id="CHEBI:29105"/>
        <note>ligand shared between dimeric partners</note>
    </ligand>
</feature>
<comment type="cofactor">
    <cofactor evidence="11">
        <name>Zn(2+)</name>
        <dbReference type="ChEBI" id="CHEBI:29105"/>
    </cofactor>
    <text evidence="11">Binds 1 zinc ion per subunit.</text>
</comment>
<evidence type="ECO:0000256" key="6">
    <source>
        <dbReference type="ARBA" id="ARBA00008299"/>
    </source>
</evidence>
<comment type="function">
    <text evidence="11">Catalyzes the hydrolysis of the adenine ring of phosphoribosyl-AMP.</text>
</comment>
<dbReference type="EC" id="3.5.4.19" evidence="11"/>
<evidence type="ECO:0000256" key="9">
    <source>
        <dbReference type="ARBA" id="ARBA00022801"/>
    </source>
</evidence>
<comment type="subcellular location">
    <subcellularLocation>
        <location evidence="11">Cytoplasm</location>
    </subcellularLocation>
</comment>
<feature type="binding site" evidence="11">
    <location>
        <position position="120"/>
    </location>
    <ligand>
        <name>Zn(2+)</name>
        <dbReference type="ChEBI" id="CHEBI:29105"/>
        <note>ligand shared between dimeric partners</note>
    </ligand>
</feature>
<proteinExistence type="inferred from homology"/>
<protein>
    <recommendedName>
        <fullName evidence="11">Phosphoribosyl-AMP cyclohydrolase</fullName>
        <shortName evidence="11">PRA-CH</shortName>
        <ecNumber evidence="11">3.5.4.19</ecNumber>
    </recommendedName>
</protein>
<gene>
    <name evidence="11" type="primary">hisI</name>
    <name evidence="13" type="ORF">HDIA_1894</name>
</gene>
<comment type="pathway">
    <text evidence="4">Amino-acid biosynthesis; L-histidine biosynthesis; L-histidine from 5-phospho-alpha-D-ribose 1-diphosphate: step 2/9.</text>
</comment>
<dbReference type="Pfam" id="PF01502">
    <property type="entry name" value="PRA-CH"/>
    <property type="match status" value="1"/>
</dbReference>
<comment type="cofactor">
    <cofactor evidence="11">
        <name>Mg(2+)</name>
        <dbReference type="ChEBI" id="CHEBI:18420"/>
    </cofactor>
    <text evidence="11">Binds 1 Mg(2+) ion per subunit.</text>
</comment>
<feature type="domain" description="Phosphoribosyl-AMP cyclohydrolase" evidence="12">
    <location>
        <begin position="47"/>
        <end position="122"/>
    </location>
</feature>
<dbReference type="GO" id="GO:0004636">
    <property type="term" value="F:phosphoribosyl-ATP diphosphatase activity"/>
    <property type="evidence" value="ECO:0007669"/>
    <property type="project" value="UniProtKB-EC"/>
</dbReference>
<dbReference type="PANTHER" id="PTHR42945:SF1">
    <property type="entry name" value="HISTIDINE BIOSYNTHESIS BIFUNCTIONAL PROTEIN HIS7"/>
    <property type="match status" value="1"/>
</dbReference>
<evidence type="ECO:0000256" key="8">
    <source>
        <dbReference type="ARBA" id="ARBA00022605"/>
    </source>
</evidence>
<comment type="catalytic activity">
    <reaction evidence="1 11">
        <text>1-(5-phospho-beta-D-ribosyl)-5'-AMP + H2O = 1-(5-phospho-beta-D-ribosyl)-5-[(5-phospho-beta-D-ribosylamino)methylideneamino]imidazole-4-carboxamide</text>
        <dbReference type="Rhea" id="RHEA:20049"/>
        <dbReference type="ChEBI" id="CHEBI:15377"/>
        <dbReference type="ChEBI" id="CHEBI:58435"/>
        <dbReference type="ChEBI" id="CHEBI:59457"/>
        <dbReference type="EC" id="3.5.4.19"/>
    </reaction>
</comment>
<comment type="subunit">
    <text evidence="11">Homodimer.</text>
</comment>
<name>A0A2C9D7C6_9HYPH</name>
<dbReference type="UniPathway" id="UPA00031">
    <property type="reaction ID" value="UER00008"/>
</dbReference>
<evidence type="ECO:0000256" key="10">
    <source>
        <dbReference type="ARBA" id="ARBA00023102"/>
    </source>
</evidence>
<evidence type="ECO:0000256" key="3">
    <source>
        <dbReference type="ARBA" id="ARBA00005169"/>
    </source>
</evidence>
<evidence type="ECO:0000256" key="11">
    <source>
        <dbReference type="HAMAP-Rule" id="MF_01021"/>
    </source>
</evidence>
<dbReference type="GO" id="GO:0000287">
    <property type="term" value="F:magnesium ion binding"/>
    <property type="evidence" value="ECO:0007669"/>
    <property type="project" value="UniProtKB-UniRule"/>
</dbReference>
<keyword evidence="9 11" id="KW-0378">Hydrolase</keyword>
<keyword evidence="10 11" id="KW-0368">Histidine biosynthesis</keyword>
<evidence type="ECO:0000313" key="13">
    <source>
        <dbReference type="EMBL" id="SON55435.1"/>
    </source>
</evidence>
<sequence length="158" mass="17030">MIAAPPLFPLPGTKQALETGDTLTPRFGPDGTITCVTLDADSRAVLMVAHMNAESLARTIESGEGWYWSRSRSELWHKGATSGNVQKVEDILIDCDQDAIVMTVRVEGHGASCHTGQVSCFYRRIPLGQTASPDTNLRLEHVGGAAKFDPADVYGSKD</sequence>
<accession>A0A2C9D7C6</accession>
<dbReference type="GO" id="GO:0005737">
    <property type="term" value="C:cytoplasm"/>
    <property type="evidence" value="ECO:0007669"/>
    <property type="project" value="UniProtKB-SubCell"/>
</dbReference>
<reference evidence="14" key="1">
    <citation type="submission" date="2017-09" db="EMBL/GenBank/DDBJ databases">
        <title>Genome sequence of Nannocystis excedens DSM 71.</title>
        <authorList>
            <person name="Blom J."/>
        </authorList>
    </citation>
    <scope>NUCLEOTIDE SEQUENCE [LARGE SCALE GENOMIC DNA]</scope>
    <source>
        <strain evidence="14">type strain: E19</strain>
    </source>
</reference>
<dbReference type="GO" id="GO:0004635">
    <property type="term" value="F:phosphoribosyl-AMP cyclohydrolase activity"/>
    <property type="evidence" value="ECO:0007669"/>
    <property type="project" value="UniProtKB-UniRule"/>
</dbReference>
<feature type="binding site" evidence="11">
    <location>
        <position position="95"/>
    </location>
    <ligand>
        <name>Zn(2+)</name>
        <dbReference type="ChEBI" id="CHEBI:29105"/>
        <note>ligand shared between dimeric partners</note>
    </ligand>
</feature>
<evidence type="ECO:0000256" key="5">
    <source>
        <dbReference type="ARBA" id="ARBA00007731"/>
    </source>
</evidence>
<dbReference type="RefSeq" id="WP_245884218.1">
    <property type="nucleotide sequence ID" value="NZ_LT960614.1"/>
</dbReference>
<evidence type="ECO:0000256" key="2">
    <source>
        <dbReference type="ARBA" id="ARBA00001460"/>
    </source>
</evidence>
<evidence type="ECO:0000256" key="4">
    <source>
        <dbReference type="ARBA" id="ARBA00005204"/>
    </source>
</evidence>
<keyword evidence="11" id="KW-0460">Magnesium</keyword>
<comment type="catalytic activity">
    <reaction evidence="2">
        <text>1-(5-phospho-beta-D-ribosyl)-ATP + H2O = 1-(5-phospho-beta-D-ribosyl)-5'-AMP + diphosphate + H(+)</text>
        <dbReference type="Rhea" id="RHEA:22828"/>
        <dbReference type="ChEBI" id="CHEBI:15377"/>
        <dbReference type="ChEBI" id="CHEBI:15378"/>
        <dbReference type="ChEBI" id="CHEBI:33019"/>
        <dbReference type="ChEBI" id="CHEBI:59457"/>
        <dbReference type="ChEBI" id="CHEBI:73183"/>
        <dbReference type="EC" id="3.6.1.31"/>
    </reaction>
</comment>
<dbReference type="InterPro" id="IPR038019">
    <property type="entry name" value="PRib_AMP_CycHydrolase_sf"/>
</dbReference>
<dbReference type="NCBIfam" id="NF000768">
    <property type="entry name" value="PRK00051.1"/>
    <property type="match status" value="1"/>
</dbReference>
<dbReference type="Gene3D" id="3.10.20.810">
    <property type="entry name" value="Phosphoribosyl-AMP cyclohydrolase"/>
    <property type="match status" value="1"/>
</dbReference>
<keyword evidence="11" id="KW-0479">Metal-binding</keyword>
<comment type="pathway">
    <text evidence="3 11">Amino-acid biosynthesis; L-histidine biosynthesis; L-histidine from 5-phospho-alpha-D-ribose 1-diphosphate: step 3/9.</text>
</comment>
<dbReference type="EMBL" id="LT960614">
    <property type="protein sequence ID" value="SON55435.1"/>
    <property type="molecule type" value="Genomic_DNA"/>
</dbReference>
<dbReference type="KEGG" id="hdi:HDIA_1894"/>
<comment type="similarity">
    <text evidence="5">In the C-terminal section; belongs to the PRA-PH family.</text>
</comment>
<keyword evidence="11" id="KW-0862">Zinc</keyword>
<feature type="binding site" evidence="11">
    <location>
        <position position="94"/>
    </location>
    <ligand>
        <name>Mg(2+)</name>
        <dbReference type="ChEBI" id="CHEBI:18420"/>
    </ligand>
</feature>
<comment type="similarity">
    <text evidence="6">In the N-terminal section; belongs to the PRA-CH family.</text>
</comment>
<dbReference type="InterPro" id="IPR026660">
    <property type="entry name" value="PRA-CH"/>
</dbReference>
<evidence type="ECO:0000313" key="14">
    <source>
        <dbReference type="Proteomes" id="UP000223606"/>
    </source>
</evidence>
<evidence type="ECO:0000259" key="12">
    <source>
        <dbReference type="Pfam" id="PF01502"/>
    </source>
</evidence>
<comment type="similarity">
    <text evidence="11">Belongs to the PRA-CH family.</text>
</comment>
<dbReference type="SUPFAM" id="SSF141734">
    <property type="entry name" value="HisI-like"/>
    <property type="match status" value="1"/>
</dbReference>
<dbReference type="InterPro" id="IPR002496">
    <property type="entry name" value="PRib_AMP_CycHydrolase_dom"/>
</dbReference>
<dbReference type="PANTHER" id="PTHR42945">
    <property type="entry name" value="HISTIDINE BIOSYNTHESIS BIFUNCTIONAL PROTEIN"/>
    <property type="match status" value="1"/>
</dbReference>
<dbReference type="FunFam" id="3.10.20.810:FF:000001">
    <property type="entry name" value="Histidine biosynthesis bifunctional protein HisIE"/>
    <property type="match status" value="1"/>
</dbReference>
<dbReference type="Proteomes" id="UP000223606">
    <property type="component" value="Chromosome 1"/>
</dbReference>
<dbReference type="GO" id="GO:0000105">
    <property type="term" value="P:L-histidine biosynthetic process"/>
    <property type="evidence" value="ECO:0007669"/>
    <property type="project" value="UniProtKB-UniRule"/>
</dbReference>
<organism evidence="13 14">
    <name type="scientific">Hartmannibacter diazotrophicus</name>
    <dbReference type="NCBI Taxonomy" id="1482074"/>
    <lineage>
        <taxon>Bacteria</taxon>
        <taxon>Pseudomonadati</taxon>
        <taxon>Pseudomonadota</taxon>
        <taxon>Alphaproteobacteria</taxon>
        <taxon>Hyphomicrobiales</taxon>
        <taxon>Pleomorphomonadaceae</taxon>
        <taxon>Hartmannibacter</taxon>
    </lineage>
</organism>